<dbReference type="AlphaFoldDB" id="A0A7C4RQI4"/>
<dbReference type="InterPro" id="IPR025517">
    <property type="entry name" value="DUF4405"/>
</dbReference>
<name>A0A7C4RQI4_9BACT</name>
<feature type="domain" description="Flavinylation-associated cytochrome" evidence="2">
    <location>
        <begin position="9"/>
        <end position="77"/>
    </location>
</feature>
<reference evidence="3" key="1">
    <citation type="journal article" date="2020" name="mSystems">
        <title>Genome- and Community-Level Interaction Insights into Carbon Utilization and Element Cycling Functions of Hydrothermarchaeota in Hydrothermal Sediment.</title>
        <authorList>
            <person name="Zhou Z."/>
            <person name="Liu Y."/>
            <person name="Xu W."/>
            <person name="Pan J."/>
            <person name="Luo Z.H."/>
            <person name="Li M."/>
        </authorList>
    </citation>
    <scope>NUCLEOTIDE SEQUENCE [LARGE SCALE GENOMIC DNA]</scope>
    <source>
        <strain evidence="3">SpSt-477</strain>
    </source>
</reference>
<gene>
    <name evidence="3" type="ORF">ENS29_01090</name>
</gene>
<feature type="transmembrane region" description="Helical" evidence="1">
    <location>
        <begin position="96"/>
        <end position="116"/>
    </location>
</feature>
<evidence type="ECO:0000259" key="2">
    <source>
        <dbReference type="Pfam" id="PF14358"/>
    </source>
</evidence>
<proteinExistence type="predicted"/>
<comment type="caution">
    <text evidence="3">The sequence shown here is derived from an EMBL/GenBank/DDBJ whole genome shotgun (WGS) entry which is preliminary data.</text>
</comment>
<evidence type="ECO:0000313" key="3">
    <source>
        <dbReference type="EMBL" id="HGU31434.1"/>
    </source>
</evidence>
<dbReference type="Pfam" id="PF14358">
    <property type="entry name" value="DUF4405"/>
    <property type="match status" value="1"/>
</dbReference>
<keyword evidence="1" id="KW-0812">Transmembrane</keyword>
<feature type="transmembrane region" description="Helical" evidence="1">
    <location>
        <begin position="12"/>
        <end position="32"/>
    </location>
</feature>
<keyword evidence="1" id="KW-1133">Transmembrane helix</keyword>
<dbReference type="EMBL" id="DSUH01000023">
    <property type="protein sequence ID" value="HGU31434.1"/>
    <property type="molecule type" value="Genomic_DNA"/>
</dbReference>
<sequence>MKKTDVKWVVDCLIFVDFCSLLAVGLILAFAFSEGGGPAAAASRYFLWLHKHQWGRIHFYLAMGLVVLLPIHLSFNWTWIQNTFKGYFGERWSKALAVLSAAWIGVVLVGWLLSFMR</sequence>
<accession>A0A7C4RQI4</accession>
<protein>
    <submittedName>
        <fullName evidence="3">DUF4405 domain-containing protein</fullName>
    </submittedName>
</protein>
<keyword evidence="1" id="KW-0472">Membrane</keyword>
<evidence type="ECO:0000256" key="1">
    <source>
        <dbReference type="SAM" id="Phobius"/>
    </source>
</evidence>
<feature type="transmembrane region" description="Helical" evidence="1">
    <location>
        <begin position="57"/>
        <end position="75"/>
    </location>
</feature>
<organism evidence="3">
    <name type="scientific">Desulfatirhabdium butyrativorans</name>
    <dbReference type="NCBI Taxonomy" id="340467"/>
    <lineage>
        <taxon>Bacteria</taxon>
        <taxon>Pseudomonadati</taxon>
        <taxon>Thermodesulfobacteriota</taxon>
        <taxon>Desulfobacteria</taxon>
        <taxon>Desulfobacterales</taxon>
        <taxon>Desulfatirhabdiaceae</taxon>
        <taxon>Desulfatirhabdium</taxon>
    </lineage>
</organism>